<dbReference type="Pfam" id="PF02518">
    <property type="entry name" value="HATPase_c"/>
    <property type="match status" value="1"/>
</dbReference>
<dbReference type="InterPro" id="IPR005467">
    <property type="entry name" value="His_kinase_dom"/>
</dbReference>
<dbReference type="PROSITE" id="PS50109">
    <property type="entry name" value="HIS_KIN"/>
    <property type="match status" value="1"/>
</dbReference>
<dbReference type="Gene3D" id="3.30.450.40">
    <property type="match status" value="1"/>
</dbReference>
<gene>
    <name evidence="2" type="ORF">NM125_01960</name>
</gene>
<dbReference type="Proteomes" id="UP001139125">
    <property type="component" value="Unassembled WGS sequence"/>
</dbReference>
<dbReference type="Gene3D" id="1.10.287.130">
    <property type="match status" value="1"/>
</dbReference>
<reference evidence="2" key="1">
    <citation type="submission" date="2022-06" db="EMBL/GenBank/DDBJ databases">
        <title>Gracilimonas sp. CAU 1638 isolated from sea sediment.</title>
        <authorList>
            <person name="Kim W."/>
        </authorList>
    </citation>
    <scope>NUCLEOTIDE SEQUENCE</scope>
    <source>
        <strain evidence="2">CAU 1638</strain>
    </source>
</reference>
<evidence type="ECO:0000259" key="1">
    <source>
        <dbReference type="PROSITE" id="PS50109"/>
    </source>
</evidence>
<accession>A0A9X2L0Z6</accession>
<dbReference type="InterPro" id="IPR029016">
    <property type="entry name" value="GAF-like_dom_sf"/>
</dbReference>
<dbReference type="SUPFAM" id="SSF55874">
    <property type="entry name" value="ATPase domain of HSP90 chaperone/DNA topoisomerase II/histidine kinase"/>
    <property type="match status" value="1"/>
</dbReference>
<dbReference type="InterPro" id="IPR036890">
    <property type="entry name" value="HATPase_C_sf"/>
</dbReference>
<dbReference type="PANTHER" id="PTHR43102:SF2">
    <property type="entry name" value="GAF DOMAIN-CONTAINING PROTEIN"/>
    <property type="match status" value="1"/>
</dbReference>
<proteinExistence type="predicted"/>
<evidence type="ECO:0000313" key="2">
    <source>
        <dbReference type="EMBL" id="MCP9290341.1"/>
    </source>
</evidence>
<keyword evidence="3" id="KW-1185">Reference proteome</keyword>
<dbReference type="EMBL" id="JANDBC010000001">
    <property type="protein sequence ID" value="MCP9290341.1"/>
    <property type="molecule type" value="Genomic_DNA"/>
</dbReference>
<dbReference type="RefSeq" id="WP_255132325.1">
    <property type="nucleotide sequence ID" value="NZ_JANDBC010000001.1"/>
</dbReference>
<dbReference type="SUPFAM" id="SSF55781">
    <property type="entry name" value="GAF domain-like"/>
    <property type="match status" value="1"/>
</dbReference>
<feature type="domain" description="Histidine kinase" evidence="1">
    <location>
        <begin position="183"/>
        <end position="399"/>
    </location>
</feature>
<sequence length="402" mass="46119">METSVMNPIPDKEFERIVELSAFDLDYSGLSHSLKDLTKLAAKVAQTEICLVNIIDSFTQWTISSYGLDVHQMPREEGICQYTILNDHTFEVKDLSEDRRFQERDYVAYPPRLKYYFGIPLITHKGFKIGALCMLDPNKKEISPDRAEQLRIISDEIVERLEARKRIMKLESRLIAGYNFKRRLNHDIRGPIGGIIGLVQLIKDQDTDEKVSEITRYLDLIEKAGDNLLGIANKRLSYKKRNGERKLKDNELTLLSLKAKLSELYKSQADIHDIDLTIANHPQCEDLPFPKKNVLPVIGNLISNVIRFTLPGEMIMVRQEYRCASGSNHLLITIKNTGSKLTNNQIRQVFNNEIESDQKVTSMNLRAIHRLLKKKGGSFSISDEGDRGNRFDVEFPVLLTRK</sequence>
<protein>
    <submittedName>
        <fullName evidence="2">Sensor histidine kinase</fullName>
    </submittedName>
</protein>
<keyword evidence="2" id="KW-0808">Transferase</keyword>
<comment type="caution">
    <text evidence="2">The sequence shown here is derived from an EMBL/GenBank/DDBJ whole genome shotgun (WGS) entry which is preliminary data.</text>
</comment>
<organism evidence="2 3">
    <name type="scientific">Gracilimonas sediminicola</name>
    <dbReference type="NCBI Taxonomy" id="2952158"/>
    <lineage>
        <taxon>Bacteria</taxon>
        <taxon>Pseudomonadati</taxon>
        <taxon>Balneolota</taxon>
        <taxon>Balneolia</taxon>
        <taxon>Balneolales</taxon>
        <taxon>Balneolaceae</taxon>
        <taxon>Gracilimonas</taxon>
    </lineage>
</organism>
<dbReference type="InterPro" id="IPR003594">
    <property type="entry name" value="HATPase_dom"/>
</dbReference>
<name>A0A9X2L0Z6_9BACT</name>
<keyword evidence="2" id="KW-0418">Kinase</keyword>
<dbReference type="PANTHER" id="PTHR43102">
    <property type="entry name" value="SLR1143 PROTEIN"/>
    <property type="match status" value="1"/>
</dbReference>
<dbReference type="GO" id="GO:0000155">
    <property type="term" value="F:phosphorelay sensor kinase activity"/>
    <property type="evidence" value="ECO:0007669"/>
    <property type="project" value="InterPro"/>
</dbReference>
<evidence type="ECO:0000313" key="3">
    <source>
        <dbReference type="Proteomes" id="UP001139125"/>
    </source>
</evidence>
<dbReference type="AlphaFoldDB" id="A0A9X2L0Z6"/>
<dbReference type="InterPro" id="IPR036097">
    <property type="entry name" value="HisK_dim/P_sf"/>
</dbReference>
<dbReference type="Gene3D" id="3.30.565.10">
    <property type="entry name" value="Histidine kinase-like ATPase, C-terminal domain"/>
    <property type="match status" value="1"/>
</dbReference>
<dbReference type="SUPFAM" id="SSF47384">
    <property type="entry name" value="Homodimeric domain of signal transducing histidine kinase"/>
    <property type="match status" value="1"/>
</dbReference>